<dbReference type="EMBL" id="VZOK01000115">
    <property type="protein sequence ID" value="KAB0631543.1"/>
    <property type="molecule type" value="Genomic_DNA"/>
</dbReference>
<accession>A0A6L3MKB1</accession>
<comment type="caution">
    <text evidence="3">The sequence shown here is derived from an EMBL/GenBank/DDBJ whole genome shotgun (WGS) entry which is preliminary data.</text>
</comment>
<evidence type="ECO:0000259" key="2">
    <source>
        <dbReference type="Pfam" id="PF09851"/>
    </source>
</evidence>
<feature type="non-terminal residue" evidence="3">
    <location>
        <position position="1"/>
    </location>
</feature>
<evidence type="ECO:0000313" key="4">
    <source>
        <dbReference type="Proteomes" id="UP000473470"/>
    </source>
</evidence>
<evidence type="ECO:0000313" key="3">
    <source>
        <dbReference type="EMBL" id="KAB0631543.1"/>
    </source>
</evidence>
<dbReference type="Proteomes" id="UP000473470">
    <property type="component" value="Unassembled WGS sequence"/>
</dbReference>
<feature type="region of interest" description="Disordered" evidence="1">
    <location>
        <begin position="21"/>
        <end position="45"/>
    </location>
</feature>
<gene>
    <name evidence="3" type="ORF">F7R25_35745</name>
</gene>
<reference evidence="3 4" key="1">
    <citation type="submission" date="2019-09" db="EMBL/GenBank/DDBJ databases">
        <title>Draft genome sequences of 48 bacterial type strains from the CCUG.</title>
        <authorList>
            <person name="Tunovic T."/>
            <person name="Pineiro-Iglesias B."/>
            <person name="Unosson C."/>
            <person name="Inganas E."/>
            <person name="Ohlen M."/>
            <person name="Cardew S."/>
            <person name="Jensie-Markopoulos S."/>
            <person name="Salva-Serra F."/>
            <person name="Jaen-Luchoro D."/>
            <person name="Karlsson R."/>
            <person name="Svensson-Stadler L."/>
            <person name="Chun J."/>
            <person name="Moore E."/>
        </authorList>
    </citation>
    <scope>NUCLEOTIDE SEQUENCE [LARGE SCALE GENOMIC DNA]</scope>
    <source>
        <strain evidence="3 4">CCUG 65686</strain>
    </source>
</reference>
<feature type="compositionally biased region" description="Low complexity" evidence="1">
    <location>
        <begin position="21"/>
        <end position="37"/>
    </location>
</feature>
<dbReference type="AlphaFoldDB" id="A0A6L3MKB1"/>
<organism evidence="3 4">
    <name type="scientific">Burkholderia stagnalis</name>
    <dbReference type="NCBI Taxonomy" id="1503054"/>
    <lineage>
        <taxon>Bacteria</taxon>
        <taxon>Pseudomonadati</taxon>
        <taxon>Pseudomonadota</taxon>
        <taxon>Betaproteobacteria</taxon>
        <taxon>Burkholderiales</taxon>
        <taxon>Burkholderiaceae</taxon>
        <taxon>Burkholderia</taxon>
        <taxon>Burkholderia cepacia complex</taxon>
    </lineage>
</organism>
<feature type="domain" description="SHOCT" evidence="2">
    <location>
        <begin position="50"/>
        <end position="76"/>
    </location>
</feature>
<proteinExistence type="predicted"/>
<protein>
    <submittedName>
        <fullName evidence="3">SHOCT domain-containing protein</fullName>
    </submittedName>
</protein>
<dbReference type="RefSeq" id="WP_150999402.1">
    <property type="nucleotide sequence ID" value="NZ_VZOK01000115.1"/>
</dbReference>
<dbReference type="Pfam" id="PF09851">
    <property type="entry name" value="SHOCT"/>
    <property type="match status" value="1"/>
</dbReference>
<sequence length="81" mass="7976">GVGAGLAAGAAIGQAMAGQLAGSAQPAAAQPTAAAAQPTPPAAAPDYVQRLEQLKALHDKGLVTDDEYARAKAEILAKLTQ</sequence>
<evidence type="ECO:0000256" key="1">
    <source>
        <dbReference type="SAM" id="MobiDB-lite"/>
    </source>
</evidence>
<name>A0A6L3MKB1_9BURK</name>
<dbReference type="InterPro" id="IPR018649">
    <property type="entry name" value="SHOCT"/>
</dbReference>